<evidence type="ECO:0000313" key="1">
    <source>
        <dbReference type="EMBL" id="MCL1630259.1"/>
    </source>
</evidence>
<sequence length="324" mass="35188">MAKRIDTTIPPFAEPPLRAMFARFTALVGALSQLTSAERDLGGYDGQDPALAAFTGAVDAARAQTLSHCAVILAVEPEDEMAYGLQMAAKMVRTVLTTQTPTEVAMIRNILAMRHETVLFGLYRAGLPRYNALLDTAFDALAAHIVLPGTGGDVIEHDEKAGKPSSARVAHTGMSRCFTGLLGAMDQFIRADQMLQRPVAGDVRARPFGFAMLRSEAALTAMLDALHEVMAAELNRCEDRALWEMGYALFSLIEQADDDARLFLFDTLMDYRPQFMLPGTHAVARQTRQLQDRFFGLVAEMMQLEDFSGPGPDGDGAFGPALAA</sequence>
<reference evidence="1 2" key="1">
    <citation type="submission" date="2022-05" db="EMBL/GenBank/DDBJ databases">
        <title>Seasonal and diel survey of microbial diversity of the Tyrrhenian coast.</title>
        <authorList>
            <person name="Gattoni G."/>
            <person name="Corral P."/>
        </authorList>
    </citation>
    <scope>NUCLEOTIDE SEQUENCE [LARGE SCALE GENOMIC DNA]</scope>
    <source>
        <strain evidence="1 2">V10</strain>
    </source>
</reference>
<proteinExistence type="predicted"/>
<dbReference type="EMBL" id="JALZWP010000033">
    <property type="protein sequence ID" value="MCL1630259.1"/>
    <property type="molecule type" value="Genomic_DNA"/>
</dbReference>
<accession>A0ABT0M7I5</accession>
<gene>
    <name evidence="1" type="ORF">M3N55_16205</name>
</gene>
<dbReference type="RefSeq" id="WP_249060913.1">
    <property type="nucleotide sequence ID" value="NZ_JALZWP010000033.1"/>
</dbReference>
<protein>
    <submittedName>
        <fullName evidence="1">Uncharacterized protein</fullName>
    </submittedName>
</protein>
<organism evidence="1 2">
    <name type="scientific">Roseinatronobacter domitianus</name>
    <dbReference type="NCBI Taxonomy" id="2940293"/>
    <lineage>
        <taxon>Bacteria</taxon>
        <taxon>Pseudomonadati</taxon>
        <taxon>Pseudomonadota</taxon>
        <taxon>Alphaproteobacteria</taxon>
        <taxon>Rhodobacterales</taxon>
        <taxon>Paracoccaceae</taxon>
        <taxon>Roseinatronobacter</taxon>
    </lineage>
</organism>
<dbReference type="Proteomes" id="UP001202550">
    <property type="component" value="Unassembled WGS sequence"/>
</dbReference>
<name>A0ABT0M7I5_9RHOB</name>
<evidence type="ECO:0000313" key="2">
    <source>
        <dbReference type="Proteomes" id="UP001202550"/>
    </source>
</evidence>
<comment type="caution">
    <text evidence="1">The sequence shown here is derived from an EMBL/GenBank/DDBJ whole genome shotgun (WGS) entry which is preliminary data.</text>
</comment>
<keyword evidence="2" id="KW-1185">Reference proteome</keyword>